<keyword evidence="3" id="KW-1185">Reference proteome</keyword>
<feature type="chain" id="PRO_5034585392" evidence="1">
    <location>
        <begin position="23"/>
        <end position="157"/>
    </location>
</feature>
<evidence type="ECO:0000256" key="1">
    <source>
        <dbReference type="SAM" id="SignalP"/>
    </source>
</evidence>
<feature type="signal peptide" evidence="1">
    <location>
        <begin position="1"/>
        <end position="22"/>
    </location>
</feature>
<proteinExistence type="predicted"/>
<dbReference type="Proteomes" id="UP000554235">
    <property type="component" value="Unassembled WGS sequence"/>
</dbReference>
<gene>
    <name evidence="2" type="ORF">FALBO_16822</name>
</gene>
<protein>
    <submittedName>
        <fullName evidence="2">Surface 1</fullName>
    </submittedName>
</protein>
<sequence length="157" mass="17320">MLFKTVFALFASTAAAIPAARAVESVEIPETKSLPVPLNKAKAAAGEQWTVEGLKRYCNPADTRCIWKYHVNTYKKGTDPYYCEYTVYGSPASKTDVTAADGIRCEVFVIQQGYDASGFTTIVPLHPSTGRRIYASFEDWEYANGHTAADKTFNVET</sequence>
<comment type="caution">
    <text evidence="2">The sequence shown here is derived from an EMBL/GenBank/DDBJ whole genome shotgun (WGS) entry which is preliminary data.</text>
</comment>
<accession>A0A8H4NRC1</accession>
<evidence type="ECO:0000313" key="2">
    <source>
        <dbReference type="EMBL" id="KAF4448289.1"/>
    </source>
</evidence>
<evidence type="ECO:0000313" key="3">
    <source>
        <dbReference type="Proteomes" id="UP000554235"/>
    </source>
</evidence>
<name>A0A8H4NRC1_9HYPO</name>
<reference evidence="2 3" key="1">
    <citation type="submission" date="2020-01" db="EMBL/GenBank/DDBJ databases">
        <title>Identification and distribution of gene clusters putatively required for synthesis of sphingolipid metabolism inhibitors in phylogenetically diverse species of the filamentous fungus Fusarium.</title>
        <authorList>
            <person name="Kim H.-S."/>
            <person name="Busman M."/>
            <person name="Brown D.W."/>
            <person name="Divon H."/>
            <person name="Uhlig S."/>
            <person name="Proctor R.H."/>
        </authorList>
    </citation>
    <scope>NUCLEOTIDE SEQUENCE [LARGE SCALE GENOMIC DNA]</scope>
    <source>
        <strain evidence="2 3">NRRL 20459</strain>
    </source>
</reference>
<dbReference type="EMBL" id="JAADYS010003329">
    <property type="protein sequence ID" value="KAF4448289.1"/>
    <property type="molecule type" value="Genomic_DNA"/>
</dbReference>
<keyword evidence="1" id="KW-0732">Signal</keyword>
<organism evidence="2 3">
    <name type="scientific">Fusarium albosuccineum</name>
    <dbReference type="NCBI Taxonomy" id="1237068"/>
    <lineage>
        <taxon>Eukaryota</taxon>
        <taxon>Fungi</taxon>
        <taxon>Dikarya</taxon>
        <taxon>Ascomycota</taxon>
        <taxon>Pezizomycotina</taxon>
        <taxon>Sordariomycetes</taxon>
        <taxon>Hypocreomycetidae</taxon>
        <taxon>Hypocreales</taxon>
        <taxon>Nectriaceae</taxon>
        <taxon>Fusarium</taxon>
        <taxon>Fusarium decemcellulare species complex</taxon>
    </lineage>
</organism>
<dbReference type="AlphaFoldDB" id="A0A8H4NRC1"/>
<dbReference type="OrthoDB" id="5077193at2759"/>